<dbReference type="PIRSF" id="PIRSF029950">
    <property type="entry name" value="Cas_CT1134"/>
    <property type="match status" value="1"/>
</dbReference>
<dbReference type="NCBIfam" id="TIGR02593">
    <property type="entry name" value="CRISPR_cas5"/>
    <property type="match status" value="1"/>
</dbReference>
<dbReference type="Gene3D" id="3.30.70.2660">
    <property type="match status" value="1"/>
</dbReference>
<sequence length="241" mass="27721">MEQSKYFYARISGDYALFTNPSTKGGGEKVSFSVPTRQALKGIVDAIYYKPTIINVIDEVKIINEIQTETIGTRALLNNMSADLNYVSYLRDVEYLVKFHFIWNERRADLIKDRNMNKHEAIMERAIKKGGRRDIFLGTRECVGLVSHLTSKEYQQTPSRYDGQTISLGIMFHSFKYPTDAAEKLISYYTDTVMKNGIITFKNQNECEIVNELSTYAFKPAISIKNVDLEYDEYNQMFGGE</sequence>
<dbReference type="Pfam" id="PF09704">
    <property type="entry name" value="Cas_Cas5d"/>
    <property type="match status" value="1"/>
</dbReference>
<dbReference type="STRING" id="1121865.OMW_01279"/>
<dbReference type="GO" id="GO:0003723">
    <property type="term" value="F:RNA binding"/>
    <property type="evidence" value="ECO:0007669"/>
    <property type="project" value="UniProtKB-UniRule"/>
</dbReference>
<proteinExistence type="inferred from homology"/>
<evidence type="ECO:0000256" key="1">
    <source>
        <dbReference type="ARBA" id="ARBA00023118"/>
    </source>
</evidence>
<accession>S0K7Y1</accession>
<dbReference type="GO" id="GO:0004519">
    <property type="term" value="F:endonuclease activity"/>
    <property type="evidence" value="ECO:0007669"/>
    <property type="project" value="UniProtKB-UniRule"/>
</dbReference>
<keyword evidence="2" id="KW-0378">Hydrolase</keyword>
<organism evidence="3 4">
    <name type="scientific">Enterococcus columbae DSM 7374 = ATCC 51263</name>
    <dbReference type="NCBI Taxonomy" id="1121865"/>
    <lineage>
        <taxon>Bacteria</taxon>
        <taxon>Bacillati</taxon>
        <taxon>Bacillota</taxon>
        <taxon>Bacilli</taxon>
        <taxon>Lactobacillales</taxon>
        <taxon>Enterococcaceae</taxon>
        <taxon>Enterococcus</taxon>
    </lineage>
</organism>
<dbReference type="AlphaFoldDB" id="S0K7Y1"/>
<protein>
    <recommendedName>
        <fullName evidence="2">pre-crRNA processing endonuclease</fullName>
        <ecNumber evidence="2">3.1.-.-</ecNumber>
    </recommendedName>
</protein>
<evidence type="ECO:0000313" key="3">
    <source>
        <dbReference type="EMBL" id="EOW80194.1"/>
    </source>
</evidence>
<dbReference type="NCBIfam" id="TIGR01876">
    <property type="entry name" value="cas_Cas5d"/>
    <property type="match status" value="1"/>
</dbReference>
<comment type="function">
    <text evidence="2">CRISPR (clustered regularly interspaced short palindromic repeat) is an adaptive immune system that provides protection against mobile genetic elements (viruses, transposable elements and conjugative plasmids). CRISPR clusters contain spacers, sequences complementary to antecedent mobile elements, and target invading nucleic acids. CRISPR clusters are transcribed and processed into CRISPR RNA (crRNA).</text>
</comment>
<keyword evidence="1 2" id="KW-0051">Antiviral defense</keyword>
<dbReference type="InterPro" id="IPR021124">
    <property type="entry name" value="CRISPR-assoc_prot_Cas5"/>
</dbReference>
<keyword evidence="2" id="KW-0540">Nuclease</keyword>
<dbReference type="EMBL" id="ASWJ01000009">
    <property type="protein sequence ID" value="EOW80194.1"/>
    <property type="molecule type" value="Genomic_DNA"/>
</dbReference>
<dbReference type="OrthoDB" id="5621871at2"/>
<keyword evidence="2" id="KW-0694">RNA-binding</keyword>
<keyword evidence="4" id="KW-1185">Reference proteome</keyword>
<comment type="caution">
    <text evidence="3">The sequence shown here is derived from an EMBL/GenBank/DDBJ whole genome shotgun (WGS) entry which is preliminary data.</text>
</comment>
<evidence type="ECO:0000313" key="4">
    <source>
        <dbReference type="Proteomes" id="UP000014113"/>
    </source>
</evidence>
<dbReference type="GO" id="GO:0043571">
    <property type="term" value="P:maintenance of CRISPR repeat elements"/>
    <property type="evidence" value="ECO:0007669"/>
    <property type="project" value="UniProtKB-UniRule"/>
</dbReference>
<name>S0K7Y1_9ENTE</name>
<dbReference type="InterPro" id="IPR013422">
    <property type="entry name" value="CRISPR-assoc_prot_Cas5_N"/>
</dbReference>
<dbReference type="RefSeq" id="WP_016183420.1">
    <property type="nucleotide sequence ID" value="NZ_JXKI01000044.1"/>
</dbReference>
<evidence type="ECO:0000256" key="2">
    <source>
        <dbReference type="PIRNR" id="PIRNR029950"/>
    </source>
</evidence>
<comment type="similarity">
    <text evidence="2">Belongs to the CRISPR-associated protein Cas5 family. Subtype I-C/Dvulg subfamily.</text>
</comment>
<dbReference type="eggNOG" id="ENOG502Z82V">
    <property type="taxonomic scope" value="Bacteria"/>
</dbReference>
<reference evidence="3 4" key="1">
    <citation type="submission" date="2013-03" db="EMBL/GenBank/DDBJ databases">
        <title>The Genome Sequence of Enterococcus columbae ATCC_51263 (PacBio/Illumina hybrid assembly).</title>
        <authorList>
            <consortium name="The Broad Institute Genomics Platform"/>
            <consortium name="The Broad Institute Genome Sequencing Center for Infectious Disease"/>
            <person name="Earl A."/>
            <person name="Russ C."/>
            <person name="Gilmore M."/>
            <person name="Surin D."/>
            <person name="Walker B."/>
            <person name="Young S."/>
            <person name="Zeng Q."/>
            <person name="Gargeya S."/>
            <person name="Fitzgerald M."/>
            <person name="Haas B."/>
            <person name="Abouelleil A."/>
            <person name="Allen A.W."/>
            <person name="Alvarado L."/>
            <person name="Arachchi H.M."/>
            <person name="Berlin A.M."/>
            <person name="Chapman S.B."/>
            <person name="Gainer-Dewar J."/>
            <person name="Goldberg J."/>
            <person name="Griggs A."/>
            <person name="Gujja S."/>
            <person name="Hansen M."/>
            <person name="Howarth C."/>
            <person name="Imamovic A."/>
            <person name="Ireland A."/>
            <person name="Larimer J."/>
            <person name="McCowan C."/>
            <person name="Murphy C."/>
            <person name="Pearson M."/>
            <person name="Poon T.W."/>
            <person name="Priest M."/>
            <person name="Roberts A."/>
            <person name="Saif S."/>
            <person name="Shea T."/>
            <person name="Sisk P."/>
            <person name="Sykes S."/>
            <person name="Wortman J."/>
            <person name="Nusbaum C."/>
            <person name="Birren B."/>
        </authorList>
    </citation>
    <scope>NUCLEOTIDE SEQUENCE [LARGE SCALE GENOMIC DNA]</scope>
    <source>
        <strain evidence="3 4">ATCC 51263</strain>
    </source>
</reference>
<dbReference type="GO" id="GO:0016787">
    <property type="term" value="F:hydrolase activity"/>
    <property type="evidence" value="ECO:0007669"/>
    <property type="project" value="UniProtKB-KW"/>
</dbReference>
<dbReference type="PATRIC" id="fig|1121865.3.peg.1248"/>
<dbReference type="GO" id="GO:0051607">
    <property type="term" value="P:defense response to virus"/>
    <property type="evidence" value="ECO:0007669"/>
    <property type="project" value="UniProtKB-UniRule"/>
</dbReference>
<dbReference type="EC" id="3.1.-.-" evidence="2"/>
<dbReference type="Proteomes" id="UP000014113">
    <property type="component" value="Unassembled WGS sequence"/>
</dbReference>
<gene>
    <name evidence="3" type="ORF">I568_01894</name>
</gene>
<keyword evidence="2" id="KW-0255">Endonuclease</keyword>
<dbReference type="InterPro" id="IPR010155">
    <property type="entry name" value="CRISPR-assoc_prot_Cas5d"/>
</dbReference>